<feature type="region of interest" description="Disordered" evidence="1">
    <location>
        <begin position="391"/>
        <end position="455"/>
    </location>
</feature>
<organism evidence="2 3">
    <name type="scientific">Dactylellina haptotyla (strain CBS 200.50)</name>
    <name type="common">Nematode-trapping fungus</name>
    <name type="synonym">Monacrosporium haptotylum</name>
    <dbReference type="NCBI Taxonomy" id="1284197"/>
    <lineage>
        <taxon>Eukaryota</taxon>
        <taxon>Fungi</taxon>
        <taxon>Dikarya</taxon>
        <taxon>Ascomycota</taxon>
        <taxon>Pezizomycotina</taxon>
        <taxon>Orbiliomycetes</taxon>
        <taxon>Orbiliales</taxon>
        <taxon>Orbiliaceae</taxon>
        <taxon>Dactylellina</taxon>
    </lineage>
</organism>
<comment type="caution">
    <text evidence="2">The sequence shown here is derived from an EMBL/GenBank/DDBJ whole genome shotgun (WGS) entry which is preliminary data.</text>
</comment>
<feature type="compositionally biased region" description="Polar residues" evidence="1">
    <location>
        <begin position="312"/>
        <end position="323"/>
    </location>
</feature>
<keyword evidence="3" id="KW-1185">Reference proteome</keyword>
<evidence type="ECO:0000313" key="2">
    <source>
        <dbReference type="EMBL" id="EPS35781.1"/>
    </source>
</evidence>
<dbReference type="Gene3D" id="3.40.50.1000">
    <property type="entry name" value="HAD superfamily/HAD-like"/>
    <property type="match status" value="1"/>
</dbReference>
<gene>
    <name evidence="2" type="ORF">H072_10793</name>
</gene>
<dbReference type="PANTHER" id="PTHR28181:SF1">
    <property type="entry name" value="COLD TOLERANCE PROTEIN 1"/>
    <property type="match status" value="1"/>
</dbReference>
<dbReference type="HOGENOM" id="CLU_572403_0_0_1"/>
<name>S8A3T2_DACHA</name>
<feature type="region of interest" description="Disordered" evidence="1">
    <location>
        <begin position="248"/>
        <end position="280"/>
    </location>
</feature>
<dbReference type="AlphaFoldDB" id="S8A3T2"/>
<accession>S8A3T2</accession>
<dbReference type="STRING" id="1284197.S8A3T2"/>
<feature type="region of interest" description="Disordered" evidence="1">
    <location>
        <begin position="301"/>
        <end position="340"/>
    </location>
</feature>
<protein>
    <submittedName>
        <fullName evidence="2">Uncharacterized protein</fullName>
    </submittedName>
</protein>
<dbReference type="SUPFAM" id="SSF56784">
    <property type="entry name" value="HAD-like"/>
    <property type="match status" value="1"/>
</dbReference>
<dbReference type="PANTHER" id="PTHR28181">
    <property type="entry name" value="UPF0655 PROTEIN YCR015C"/>
    <property type="match status" value="1"/>
</dbReference>
<reference evidence="2 3" key="1">
    <citation type="journal article" date="2013" name="PLoS Genet.">
        <title>Genomic mechanisms accounting for the adaptation to parasitism in nematode-trapping fungi.</title>
        <authorList>
            <person name="Meerupati T."/>
            <person name="Andersson K.M."/>
            <person name="Friman E."/>
            <person name="Kumar D."/>
            <person name="Tunlid A."/>
            <person name="Ahren D."/>
        </authorList>
    </citation>
    <scope>NUCLEOTIDE SEQUENCE [LARGE SCALE GENOMIC DNA]</scope>
    <source>
        <strain evidence="2 3">CBS 200.50</strain>
    </source>
</reference>
<dbReference type="eggNOG" id="ENOG502S7B4">
    <property type="taxonomic scope" value="Eukaryota"/>
</dbReference>
<proteinExistence type="predicted"/>
<evidence type="ECO:0000313" key="3">
    <source>
        <dbReference type="Proteomes" id="UP000015100"/>
    </source>
</evidence>
<dbReference type="InterPro" id="IPR023214">
    <property type="entry name" value="HAD_sf"/>
</dbReference>
<dbReference type="EMBL" id="AQGS01001030">
    <property type="protein sequence ID" value="EPS35781.1"/>
    <property type="molecule type" value="Genomic_DNA"/>
</dbReference>
<evidence type="ECO:0000256" key="1">
    <source>
        <dbReference type="SAM" id="MobiDB-lite"/>
    </source>
</evidence>
<dbReference type="InterPro" id="IPR050849">
    <property type="entry name" value="HAD-like_hydrolase_phosphatase"/>
</dbReference>
<dbReference type="InterPro" id="IPR036412">
    <property type="entry name" value="HAD-like_sf"/>
</dbReference>
<dbReference type="OMA" id="KAYIEDY"/>
<dbReference type="Proteomes" id="UP000015100">
    <property type="component" value="Unassembled WGS sequence"/>
</dbReference>
<dbReference type="OrthoDB" id="10255128at2759"/>
<reference evidence="3" key="2">
    <citation type="submission" date="2013-04" db="EMBL/GenBank/DDBJ databases">
        <title>Genomic mechanisms accounting for the adaptation to parasitism in nematode-trapping fungi.</title>
        <authorList>
            <person name="Ahren D.G."/>
        </authorList>
    </citation>
    <scope>NUCLEOTIDE SEQUENCE [LARGE SCALE GENOMIC DNA]</scope>
    <source>
        <strain evidence="3">CBS 200.50</strain>
    </source>
</reference>
<feature type="compositionally biased region" description="Basic and acidic residues" evidence="1">
    <location>
        <begin position="267"/>
        <end position="280"/>
    </location>
</feature>
<sequence length="477" mass="52931">MYSRLRPLLRISRYRKIDNIRRFVTPAMLGSAVTTAAAADTANNNAGNTTRQRIRHLVVDFDQTLTVRDTLSTLASASPLPDAANVFEYLTNAYVEDYIAYAASFGERNTLASELEFLYGLREVERRSIHRIEASGIFKGITREDLVRAARRVGVRYGGEFRALVREVFERGGRVSVVSVNWSGGFIREVLRSISTNVDRGSRIAAAAAGEEDMERVEIYANNLVTDDNGVSTGRLDRRFTASATLSTCYGRGGGAGDESDNNGVRNENDDGVRWREGGHGMWTAEDKMRILDDILEGPASGAEGVEYADGSSCSPTNPTLTPTEKEKDQKEQDEDKEEREGFNVYVGDSPTDFAALLFHRQVARGFVMGGEGENRSLLDICQRHGVRVVSRVREEKESGSRSSSRQGRGNKHNKGGSGTADKGDTEGPDETGAGQSEKQQREGDNSNKMMYQGRPLYRVERWSELLESLRRPDRWQ</sequence>